<dbReference type="Gene3D" id="3.40.190.10">
    <property type="entry name" value="Periplasmic binding protein-like II"/>
    <property type="match status" value="2"/>
</dbReference>
<feature type="chain" id="PRO_5042578457" evidence="3">
    <location>
        <begin position="24"/>
        <end position="265"/>
    </location>
</feature>
<accession>A0AAJ1BKE9</accession>
<evidence type="ECO:0000259" key="4">
    <source>
        <dbReference type="Pfam" id="PF00497"/>
    </source>
</evidence>
<evidence type="ECO:0000256" key="2">
    <source>
        <dbReference type="ARBA" id="ARBA00022729"/>
    </source>
</evidence>
<dbReference type="PANTHER" id="PTHR35936:SF6">
    <property type="entry name" value="AMINO ACID ABC TRANSPORTER SUBSTRATE-BINDING PAAT FAMILY PROTEIN"/>
    <property type="match status" value="1"/>
</dbReference>
<dbReference type="Pfam" id="PF00497">
    <property type="entry name" value="SBP_bac_3"/>
    <property type="match status" value="1"/>
</dbReference>
<feature type="signal peptide" evidence="3">
    <location>
        <begin position="1"/>
        <end position="23"/>
    </location>
</feature>
<evidence type="ECO:0000256" key="3">
    <source>
        <dbReference type="SAM" id="SignalP"/>
    </source>
</evidence>
<sequence length="265" mass="29978">MFKSLYMLIICSCVTLFSPCIYAATERPLTFCVEVTEFPPFNYFVRENNVKTDTLAGYDIDILKRVFEGVPYEVVSLPWRRCLMSLTTGAVDAAMSASMNEQRQRDYISSEPYYYLTPGYFYLARAADTPNEIASGAALQALGPVCGLGGHNYAQFGLMQGSDVTRMVNYQQLAEMLEVGRCRFYLDRLELLPAVTALFDNVHLPPLDKGRITGAPSEPFYMLISPKSPQKNWLLSHFNRRITELRQQGELAKILEQSERTLTGK</sequence>
<dbReference type="InterPro" id="IPR001638">
    <property type="entry name" value="Solute-binding_3/MltF_N"/>
</dbReference>
<dbReference type="PANTHER" id="PTHR35936">
    <property type="entry name" value="MEMBRANE-BOUND LYTIC MUREIN TRANSGLYCOSYLASE F"/>
    <property type="match status" value="1"/>
</dbReference>
<organism evidence="5 6">
    <name type="scientific">Shewanella zhuhaiensis</name>
    <dbReference type="NCBI Taxonomy" id="2919576"/>
    <lineage>
        <taxon>Bacteria</taxon>
        <taxon>Pseudomonadati</taxon>
        <taxon>Pseudomonadota</taxon>
        <taxon>Gammaproteobacteria</taxon>
        <taxon>Alteromonadales</taxon>
        <taxon>Shewanellaceae</taxon>
        <taxon>Shewanella</taxon>
    </lineage>
</organism>
<comment type="similarity">
    <text evidence="1">Belongs to the bacterial solute-binding protein 3 family.</text>
</comment>
<evidence type="ECO:0000313" key="5">
    <source>
        <dbReference type="EMBL" id="MCH4295394.1"/>
    </source>
</evidence>
<dbReference type="AlphaFoldDB" id="A0AAJ1BKE9"/>
<evidence type="ECO:0000256" key="1">
    <source>
        <dbReference type="ARBA" id="ARBA00010333"/>
    </source>
</evidence>
<dbReference type="Proteomes" id="UP001297581">
    <property type="component" value="Unassembled WGS sequence"/>
</dbReference>
<reference evidence="5 6" key="1">
    <citation type="submission" date="2022-02" db="EMBL/GenBank/DDBJ databases">
        <title>The genome sequence of Shewanella sp. 3B26.</title>
        <authorList>
            <person name="Du J."/>
        </authorList>
    </citation>
    <scope>NUCLEOTIDE SEQUENCE [LARGE SCALE GENOMIC DNA]</scope>
    <source>
        <strain evidence="5 6">3B26</strain>
    </source>
</reference>
<keyword evidence="2 3" id="KW-0732">Signal</keyword>
<dbReference type="RefSeq" id="WP_240591608.1">
    <property type="nucleotide sequence ID" value="NZ_JAKUDL010000004.1"/>
</dbReference>
<gene>
    <name evidence="5" type="ORF">MJ923_13870</name>
</gene>
<dbReference type="SUPFAM" id="SSF53850">
    <property type="entry name" value="Periplasmic binding protein-like II"/>
    <property type="match status" value="1"/>
</dbReference>
<keyword evidence="6" id="KW-1185">Reference proteome</keyword>
<protein>
    <submittedName>
        <fullName evidence="5">Transporter substrate-binding domain-containing protein</fullName>
    </submittedName>
</protein>
<dbReference type="EMBL" id="JAKUDL010000004">
    <property type="protein sequence ID" value="MCH4295394.1"/>
    <property type="molecule type" value="Genomic_DNA"/>
</dbReference>
<comment type="caution">
    <text evidence="5">The sequence shown here is derived from an EMBL/GenBank/DDBJ whole genome shotgun (WGS) entry which is preliminary data.</text>
</comment>
<feature type="domain" description="Solute-binding protein family 3/N-terminal" evidence="4">
    <location>
        <begin position="36"/>
        <end position="257"/>
    </location>
</feature>
<evidence type="ECO:0000313" key="6">
    <source>
        <dbReference type="Proteomes" id="UP001297581"/>
    </source>
</evidence>
<name>A0AAJ1BKE9_9GAMM</name>
<proteinExistence type="inferred from homology"/>